<dbReference type="AlphaFoldDB" id="A0AAE3SXA5"/>
<name>A0AAE3SXA5_9HYPH</name>
<comment type="caution">
    <text evidence="1">The sequence shown here is derived from an EMBL/GenBank/DDBJ whole genome shotgun (WGS) entry which is preliminary data.</text>
</comment>
<dbReference type="EMBL" id="JANFPI010000009">
    <property type="protein sequence ID" value="MCX8999563.1"/>
    <property type="molecule type" value="Genomic_DNA"/>
</dbReference>
<keyword evidence="2" id="KW-1185">Reference proteome</keyword>
<accession>A0AAE3SXA5</accession>
<dbReference type="Gene3D" id="3.30.930.30">
    <property type="match status" value="1"/>
</dbReference>
<proteinExistence type="predicted"/>
<protein>
    <submittedName>
        <fullName evidence="1">Plasmid recombination protein</fullName>
    </submittedName>
</protein>
<evidence type="ECO:0000313" key="2">
    <source>
        <dbReference type="Proteomes" id="UP001208771"/>
    </source>
</evidence>
<organism evidence="1 2">
    <name type="scientific">Ectorhizobium quercum</name>
    <dbReference type="NCBI Taxonomy" id="2965071"/>
    <lineage>
        <taxon>Bacteria</taxon>
        <taxon>Pseudomonadati</taxon>
        <taxon>Pseudomonadota</taxon>
        <taxon>Alphaproteobacteria</taxon>
        <taxon>Hyphomicrobiales</taxon>
        <taxon>Rhizobiaceae</taxon>
        <taxon>Ectorhizobium</taxon>
    </lineage>
</organism>
<dbReference type="Proteomes" id="UP001208771">
    <property type="component" value="Unassembled WGS sequence"/>
</dbReference>
<evidence type="ECO:0000313" key="1">
    <source>
        <dbReference type="EMBL" id="MCX8999563.1"/>
    </source>
</evidence>
<sequence length="374" mass="41556">MPSQFVHVESWSRKGNASGRSTGFIFAEARRDPDASVHVANPALPVVVYGVDVDEVERRHNVAADLARTTPKGGKPKRIRQDQHTLITVVASHHFTVEEVRDDPLRRRDLARWESLTVRWLKAQYGDQLVSVLRHEDESHWHLHAYVLPSSPDMRASALHPGQWAKAEIMQAGAAGGEDSKAVNRRGDRAYKAAMRLWQDSYYETVAAPCGLTRLGPQRRRLTRAEWKAEQLQARALRETLDRAQAVKQTGESWIATTKEKADRIAREATAATAAAERQMEAAKAATAAALTAQDKAVAEQRKAQGMMARVRAEAVRVRKASARIQSLPGILRNIWDGFCRSTVQDRIHAAVETEMNDLRGAGSGCGRTRQNGQ</sequence>
<gene>
    <name evidence="1" type="ORF">NOF55_20875</name>
</gene>
<reference evidence="1" key="1">
    <citation type="submission" date="2022-07" db="EMBL/GenBank/DDBJ databases">
        <title>Ectorhizobium quercum gen.nov., sp. nov.</title>
        <authorList>
            <person name="Ma T."/>
            <person name="Li Y."/>
        </authorList>
    </citation>
    <scope>NUCLEOTIDE SEQUENCE</scope>
    <source>
        <strain evidence="1">BDR2-2</strain>
    </source>
</reference>